<dbReference type="EMBL" id="JBBNAE010000010">
    <property type="protein sequence ID" value="KAK9091754.1"/>
    <property type="molecule type" value="Genomic_DNA"/>
</dbReference>
<dbReference type="AlphaFoldDB" id="A0AAP0HLZ5"/>
<name>A0AAP0HLZ5_9MAGN</name>
<protein>
    <submittedName>
        <fullName evidence="1">Uncharacterized protein</fullName>
    </submittedName>
</protein>
<gene>
    <name evidence="1" type="ORF">Sjap_024931</name>
</gene>
<dbReference type="Proteomes" id="UP001417504">
    <property type="component" value="Unassembled WGS sequence"/>
</dbReference>
<comment type="caution">
    <text evidence="1">The sequence shown here is derived from an EMBL/GenBank/DDBJ whole genome shotgun (WGS) entry which is preliminary data.</text>
</comment>
<accession>A0AAP0HLZ5</accession>
<evidence type="ECO:0000313" key="1">
    <source>
        <dbReference type="EMBL" id="KAK9091754.1"/>
    </source>
</evidence>
<evidence type="ECO:0000313" key="2">
    <source>
        <dbReference type="Proteomes" id="UP001417504"/>
    </source>
</evidence>
<proteinExistence type="predicted"/>
<sequence length="204" mass="22919">MSAYLRRLSSGHRRGGEAGVKRPLNYSRNVIVIHDQYLQEQLDSNTCNSLDNITIPESSALKFTTPIAPFYKCKRDHESESFNDSISELIGPLYNFSGCDDSYDLYFSKDPAAGESLPSLPETLIDLCSTFWLPRILKWDPTKKGLASLFTACFYLRWEILPNLIKMLEGLEAIGTKFASSTVDVNGVGHEVERFQTLKGMIHG</sequence>
<keyword evidence="2" id="KW-1185">Reference proteome</keyword>
<organism evidence="1 2">
    <name type="scientific">Stephania japonica</name>
    <dbReference type="NCBI Taxonomy" id="461633"/>
    <lineage>
        <taxon>Eukaryota</taxon>
        <taxon>Viridiplantae</taxon>
        <taxon>Streptophyta</taxon>
        <taxon>Embryophyta</taxon>
        <taxon>Tracheophyta</taxon>
        <taxon>Spermatophyta</taxon>
        <taxon>Magnoliopsida</taxon>
        <taxon>Ranunculales</taxon>
        <taxon>Menispermaceae</taxon>
        <taxon>Menispermoideae</taxon>
        <taxon>Cissampelideae</taxon>
        <taxon>Stephania</taxon>
    </lineage>
</organism>
<reference evidence="1 2" key="1">
    <citation type="submission" date="2024-01" db="EMBL/GenBank/DDBJ databases">
        <title>Genome assemblies of Stephania.</title>
        <authorList>
            <person name="Yang L."/>
        </authorList>
    </citation>
    <scope>NUCLEOTIDE SEQUENCE [LARGE SCALE GENOMIC DNA]</scope>
    <source>
        <strain evidence="1">QJT</strain>
        <tissue evidence="1">Leaf</tissue>
    </source>
</reference>